<dbReference type="Proteomes" id="UP000613743">
    <property type="component" value="Unassembled WGS sequence"/>
</dbReference>
<keyword evidence="2" id="KW-1185">Reference proteome</keyword>
<name>A0A917NBV4_9GAMM</name>
<gene>
    <name evidence="1" type="ORF">GCM10009332_23620</name>
</gene>
<protein>
    <submittedName>
        <fullName evidence="1">Uncharacterized protein</fullName>
    </submittedName>
</protein>
<dbReference type="EMBL" id="BMPZ01000006">
    <property type="protein sequence ID" value="GGI85555.1"/>
    <property type="molecule type" value="Genomic_DNA"/>
</dbReference>
<organism evidence="1 2">
    <name type="scientific">Shewanella gelidii</name>
    <dbReference type="NCBI Taxonomy" id="1642821"/>
    <lineage>
        <taxon>Bacteria</taxon>
        <taxon>Pseudomonadati</taxon>
        <taxon>Pseudomonadota</taxon>
        <taxon>Gammaproteobacteria</taxon>
        <taxon>Alteromonadales</taxon>
        <taxon>Shewanellaceae</taxon>
        <taxon>Shewanella</taxon>
    </lineage>
</organism>
<comment type="caution">
    <text evidence="1">The sequence shown here is derived from an EMBL/GenBank/DDBJ whole genome shotgun (WGS) entry which is preliminary data.</text>
</comment>
<accession>A0A917NBV4</accession>
<dbReference type="RefSeq" id="WP_188921163.1">
    <property type="nucleotide sequence ID" value="NZ_BMPZ01000006.1"/>
</dbReference>
<proteinExistence type="predicted"/>
<dbReference type="AlphaFoldDB" id="A0A917NBV4"/>
<reference evidence="1" key="1">
    <citation type="journal article" date="2014" name="Int. J. Syst. Evol. Microbiol.">
        <title>Complete genome sequence of Corynebacterium casei LMG S-19264T (=DSM 44701T), isolated from a smear-ripened cheese.</title>
        <authorList>
            <consortium name="US DOE Joint Genome Institute (JGI-PGF)"/>
            <person name="Walter F."/>
            <person name="Albersmeier A."/>
            <person name="Kalinowski J."/>
            <person name="Ruckert C."/>
        </authorList>
    </citation>
    <scope>NUCLEOTIDE SEQUENCE</scope>
    <source>
        <strain evidence="1">JCM 30804</strain>
    </source>
</reference>
<evidence type="ECO:0000313" key="1">
    <source>
        <dbReference type="EMBL" id="GGI85555.1"/>
    </source>
</evidence>
<sequence length="136" mass="15392">MRKLFFGVLLVIISNISYAKICTNKLQEEANVFELNCLLDAKLCMVTGYFTHPKYVDGYSGLVAILQPTPDKLKRSGSQLTISTFRHGEAKVETPTGYFVALAKAERMLMNERKPRLIYFDAYTGKETQSPELLCE</sequence>
<evidence type="ECO:0000313" key="2">
    <source>
        <dbReference type="Proteomes" id="UP000613743"/>
    </source>
</evidence>
<reference evidence="1" key="2">
    <citation type="submission" date="2020-09" db="EMBL/GenBank/DDBJ databases">
        <authorList>
            <person name="Sun Q."/>
            <person name="Ohkuma M."/>
        </authorList>
    </citation>
    <scope>NUCLEOTIDE SEQUENCE</scope>
    <source>
        <strain evidence="1">JCM 30804</strain>
    </source>
</reference>